<name>A0ABN9RV73_9DINO</name>
<dbReference type="Proteomes" id="UP001189429">
    <property type="component" value="Unassembled WGS sequence"/>
</dbReference>
<feature type="compositionally biased region" description="Basic residues" evidence="1">
    <location>
        <begin position="144"/>
        <end position="178"/>
    </location>
</feature>
<evidence type="ECO:0000256" key="1">
    <source>
        <dbReference type="SAM" id="MobiDB-lite"/>
    </source>
</evidence>
<dbReference type="EMBL" id="CAUYUJ010008225">
    <property type="protein sequence ID" value="CAK0823246.1"/>
    <property type="molecule type" value="Genomic_DNA"/>
</dbReference>
<accession>A0ABN9RV73</accession>
<organism evidence="2 3">
    <name type="scientific">Prorocentrum cordatum</name>
    <dbReference type="NCBI Taxonomy" id="2364126"/>
    <lineage>
        <taxon>Eukaryota</taxon>
        <taxon>Sar</taxon>
        <taxon>Alveolata</taxon>
        <taxon>Dinophyceae</taxon>
        <taxon>Prorocentrales</taxon>
        <taxon>Prorocentraceae</taxon>
        <taxon>Prorocentrum</taxon>
    </lineage>
</organism>
<evidence type="ECO:0000313" key="3">
    <source>
        <dbReference type="Proteomes" id="UP001189429"/>
    </source>
</evidence>
<gene>
    <name evidence="2" type="ORF">PCOR1329_LOCUS24058</name>
</gene>
<evidence type="ECO:0000313" key="2">
    <source>
        <dbReference type="EMBL" id="CAK0823246.1"/>
    </source>
</evidence>
<comment type="caution">
    <text evidence="2">The sequence shown here is derived from an EMBL/GenBank/DDBJ whole genome shotgun (WGS) entry which is preliminary data.</text>
</comment>
<keyword evidence="3" id="KW-1185">Reference proteome</keyword>
<feature type="compositionally biased region" description="Basic and acidic residues" evidence="1">
    <location>
        <begin position="179"/>
        <end position="189"/>
    </location>
</feature>
<sequence length="226" mass="25177">MPVVCWRSLCRCCWSPGRHLPPQLAWGLGLYWSERRVRPAGDRSVTRCGRVSMARSFCMSAVVAAGRWVASRRRRRRSRRRCRRRCLQVFAAVGVPSSLPPSVPSLVILTPLPVPLEQKGDPPSRAEVGGSVRVDPAAAPAGDHRRHSHHHSRHHVHHSHHGDHRSHHSSHHSSHQHRSHYEDGADRGAQRTSYNIGLIPRGGSHAPSVDGRGETQALLRPPVAVY</sequence>
<protein>
    <submittedName>
        <fullName evidence="2">Uncharacterized protein</fullName>
    </submittedName>
</protein>
<proteinExistence type="predicted"/>
<feature type="region of interest" description="Disordered" evidence="1">
    <location>
        <begin position="117"/>
        <end position="226"/>
    </location>
</feature>
<reference evidence="2" key="1">
    <citation type="submission" date="2023-10" db="EMBL/GenBank/DDBJ databases">
        <authorList>
            <person name="Chen Y."/>
            <person name="Shah S."/>
            <person name="Dougan E. K."/>
            <person name="Thang M."/>
            <person name="Chan C."/>
        </authorList>
    </citation>
    <scope>NUCLEOTIDE SEQUENCE [LARGE SCALE GENOMIC DNA]</scope>
</reference>